<proteinExistence type="predicted"/>
<comment type="caution">
    <text evidence="1">The sequence shown here is derived from an EMBL/GenBank/DDBJ whole genome shotgun (WGS) entry which is preliminary data.</text>
</comment>
<keyword evidence="2" id="KW-1185">Reference proteome</keyword>
<sequence length="162" mass="17738">MKRVIAILGVVAVLACAATAVLVWRLSATQSPQYPEISAYTHGQLARIGPYRYCEVFDLNTCVTPQTTGELTLNPRDAVQLSVPPSISRAPWVLLLAYESEDGPPPREFRPGSTLAVTIPSVDPRYGRLTGLAVQLPTLVRDEAGNEFPLPHAEWSVRMVWA</sequence>
<dbReference type="Pfam" id="PF10969">
    <property type="entry name" value="DUF2771"/>
    <property type="match status" value="1"/>
</dbReference>
<dbReference type="RefSeq" id="WP_255058651.1">
    <property type="nucleotide sequence ID" value="NZ_JANDBD010000002.1"/>
</dbReference>
<dbReference type="InterPro" id="IPR024495">
    <property type="entry name" value="DUF2771"/>
</dbReference>
<evidence type="ECO:0000313" key="2">
    <source>
        <dbReference type="Proteomes" id="UP001651690"/>
    </source>
</evidence>
<dbReference type="Proteomes" id="UP001651690">
    <property type="component" value="Unassembled WGS sequence"/>
</dbReference>
<evidence type="ECO:0000313" key="1">
    <source>
        <dbReference type="EMBL" id="MCP9271592.1"/>
    </source>
</evidence>
<reference evidence="1 2" key="1">
    <citation type="submission" date="2022-06" db="EMBL/GenBank/DDBJ databases">
        <title>Mycolicibacterium sp. CAU 1645 isolated from seawater.</title>
        <authorList>
            <person name="Kim W."/>
        </authorList>
    </citation>
    <scope>NUCLEOTIDE SEQUENCE [LARGE SCALE GENOMIC DNA]</scope>
    <source>
        <strain evidence="1 2">CAU 1645</strain>
    </source>
</reference>
<dbReference type="EMBL" id="JANDBD010000002">
    <property type="protein sequence ID" value="MCP9271592.1"/>
    <property type="molecule type" value="Genomic_DNA"/>
</dbReference>
<name>A0ABT1LZI7_9MYCO</name>
<protein>
    <submittedName>
        <fullName evidence="1">DUF2771 domain-containing protein</fullName>
    </submittedName>
</protein>
<accession>A0ABT1LZI7</accession>
<organism evidence="1 2">
    <name type="scientific">Mycolicibacterium arenosum</name>
    <dbReference type="NCBI Taxonomy" id="2952157"/>
    <lineage>
        <taxon>Bacteria</taxon>
        <taxon>Bacillati</taxon>
        <taxon>Actinomycetota</taxon>
        <taxon>Actinomycetes</taxon>
        <taxon>Mycobacteriales</taxon>
        <taxon>Mycobacteriaceae</taxon>
        <taxon>Mycolicibacterium</taxon>
    </lineage>
</organism>
<gene>
    <name evidence="1" type="ORF">NM203_05285</name>
</gene>
<dbReference type="PROSITE" id="PS51257">
    <property type="entry name" value="PROKAR_LIPOPROTEIN"/>
    <property type="match status" value="1"/>
</dbReference>